<name>A0ABZ2L7D7_9BACT</name>
<protein>
    <submittedName>
        <fullName evidence="2">Uncharacterized protein</fullName>
    </submittedName>
</protein>
<accession>A0ABZ2L7D7</accession>
<reference evidence="2" key="1">
    <citation type="submission" date="2021-12" db="EMBL/GenBank/DDBJ databases">
        <title>Discovery of the Pendulisporaceae a myxobacterial family with distinct sporulation behavior and unique specialized metabolism.</title>
        <authorList>
            <person name="Garcia R."/>
            <person name="Popoff A."/>
            <person name="Bader C.D."/>
            <person name="Loehr J."/>
            <person name="Walesch S."/>
            <person name="Walt C."/>
            <person name="Boldt J."/>
            <person name="Bunk B."/>
            <person name="Haeckl F.J.F.P.J."/>
            <person name="Gunesch A.P."/>
            <person name="Birkelbach J."/>
            <person name="Nuebel U."/>
            <person name="Pietschmann T."/>
            <person name="Bach T."/>
            <person name="Mueller R."/>
        </authorList>
    </citation>
    <scope>NUCLEOTIDE SEQUENCE</scope>
    <source>
        <strain evidence="2">MSr11367</strain>
    </source>
</reference>
<feature type="compositionally biased region" description="Basic and acidic residues" evidence="1">
    <location>
        <begin position="261"/>
        <end position="273"/>
    </location>
</feature>
<keyword evidence="3" id="KW-1185">Reference proteome</keyword>
<organism evidence="2 3">
    <name type="scientific">Pendulispora rubella</name>
    <dbReference type="NCBI Taxonomy" id="2741070"/>
    <lineage>
        <taxon>Bacteria</taxon>
        <taxon>Pseudomonadati</taxon>
        <taxon>Myxococcota</taxon>
        <taxon>Myxococcia</taxon>
        <taxon>Myxococcales</taxon>
        <taxon>Sorangiineae</taxon>
        <taxon>Pendulisporaceae</taxon>
        <taxon>Pendulispora</taxon>
    </lineage>
</organism>
<dbReference type="Proteomes" id="UP001374803">
    <property type="component" value="Chromosome"/>
</dbReference>
<evidence type="ECO:0000256" key="1">
    <source>
        <dbReference type="SAM" id="MobiDB-lite"/>
    </source>
</evidence>
<dbReference type="RefSeq" id="WP_394835496.1">
    <property type="nucleotide sequence ID" value="NZ_CP089929.1"/>
</dbReference>
<dbReference type="PROSITE" id="PS51257">
    <property type="entry name" value="PROKAR_LIPOPROTEIN"/>
    <property type="match status" value="1"/>
</dbReference>
<evidence type="ECO:0000313" key="2">
    <source>
        <dbReference type="EMBL" id="WXB05848.1"/>
    </source>
</evidence>
<evidence type="ECO:0000313" key="3">
    <source>
        <dbReference type="Proteomes" id="UP001374803"/>
    </source>
</evidence>
<gene>
    <name evidence="2" type="ORF">LVJ94_01040</name>
</gene>
<feature type="compositionally biased region" description="Basic and acidic residues" evidence="1">
    <location>
        <begin position="231"/>
        <end position="254"/>
    </location>
</feature>
<dbReference type="EMBL" id="CP089983">
    <property type="protein sequence ID" value="WXB05848.1"/>
    <property type="molecule type" value="Genomic_DNA"/>
</dbReference>
<sequence length="306" mass="33965">MWTRALCAGAVLGMIACASKPGPEIASSATQATYAEVYPGELQAIGSGFSQSEGEIQRIAGEMPRYPDDFKKAPDWNAVQSIYERADEAGKSYAYAERHREVEGARTFFEAEQSDIAKKVSWSCQYAAKQKNCDVELGGVAAHALKEGVDTQLEKRLRSANEAHLIIERYREVLGKDNVATLEKQADDISYASYLVHIELVERKLRLDRMIEDAAQVQSTADAFIESERNFQKEPGRTDAEKKASEARVADMVRSKTTLESSKKQASDLQKRTEDRIKAAKKTYADAVTALKEKVRTKLPTTTTAK</sequence>
<proteinExistence type="predicted"/>
<feature type="region of interest" description="Disordered" evidence="1">
    <location>
        <begin position="231"/>
        <end position="273"/>
    </location>
</feature>